<organism evidence="3 4">
    <name type="scientific">Egicoccus halophilus</name>
    <dbReference type="NCBI Taxonomy" id="1670830"/>
    <lineage>
        <taxon>Bacteria</taxon>
        <taxon>Bacillati</taxon>
        <taxon>Actinomycetota</taxon>
        <taxon>Nitriliruptoria</taxon>
        <taxon>Egicoccales</taxon>
        <taxon>Egicoccaceae</taxon>
        <taxon>Egicoccus</taxon>
    </lineage>
</organism>
<dbReference type="AlphaFoldDB" id="A0A8J3AFC3"/>
<feature type="transmembrane region" description="Helical" evidence="2">
    <location>
        <begin position="36"/>
        <end position="66"/>
    </location>
</feature>
<dbReference type="RefSeq" id="WP_130650466.1">
    <property type="nucleotide sequence ID" value="NZ_BMHA01000006.1"/>
</dbReference>
<dbReference type="Proteomes" id="UP000650511">
    <property type="component" value="Unassembled WGS sequence"/>
</dbReference>
<reference evidence="3" key="1">
    <citation type="journal article" date="2014" name="Int. J. Syst. Evol. Microbiol.">
        <title>Complete genome sequence of Corynebacterium casei LMG S-19264T (=DSM 44701T), isolated from a smear-ripened cheese.</title>
        <authorList>
            <consortium name="US DOE Joint Genome Institute (JGI-PGF)"/>
            <person name="Walter F."/>
            <person name="Albersmeier A."/>
            <person name="Kalinowski J."/>
            <person name="Ruckert C."/>
        </authorList>
    </citation>
    <scope>NUCLEOTIDE SEQUENCE</scope>
    <source>
        <strain evidence="3">CGMCC 1.14988</strain>
    </source>
</reference>
<reference evidence="3" key="2">
    <citation type="submission" date="2020-09" db="EMBL/GenBank/DDBJ databases">
        <authorList>
            <person name="Sun Q."/>
            <person name="Zhou Y."/>
        </authorList>
    </citation>
    <scope>NUCLEOTIDE SEQUENCE</scope>
    <source>
        <strain evidence="3">CGMCC 1.14988</strain>
    </source>
</reference>
<dbReference type="OrthoDB" id="9937145at2"/>
<keyword evidence="4" id="KW-1185">Reference proteome</keyword>
<protein>
    <submittedName>
        <fullName evidence="3">Uncharacterized protein</fullName>
    </submittedName>
</protein>
<proteinExistence type="predicted"/>
<sequence length="98" mass="10267">MDVLQAWVIVGVPVLAVVLGLFTGQSQQRAWAGHALLVGLVVFFVTVPGDVLSASALGILVVAFVATGRGSHRDEGLAEHHQNRKRLTTAREGGSDAP</sequence>
<evidence type="ECO:0000256" key="2">
    <source>
        <dbReference type="SAM" id="Phobius"/>
    </source>
</evidence>
<name>A0A8J3AFC3_9ACTN</name>
<comment type="caution">
    <text evidence="3">The sequence shown here is derived from an EMBL/GenBank/DDBJ whole genome shotgun (WGS) entry which is preliminary data.</text>
</comment>
<feature type="transmembrane region" description="Helical" evidence="2">
    <location>
        <begin position="6"/>
        <end position="24"/>
    </location>
</feature>
<dbReference type="EMBL" id="BMHA01000006">
    <property type="protein sequence ID" value="GGI06608.1"/>
    <property type="molecule type" value="Genomic_DNA"/>
</dbReference>
<accession>A0A8J3AFC3</accession>
<evidence type="ECO:0000313" key="3">
    <source>
        <dbReference type="EMBL" id="GGI06608.1"/>
    </source>
</evidence>
<feature type="compositionally biased region" description="Basic and acidic residues" evidence="1">
    <location>
        <begin position="72"/>
        <end position="81"/>
    </location>
</feature>
<keyword evidence="2" id="KW-1133">Transmembrane helix</keyword>
<gene>
    <name evidence="3" type="ORF">GCM10011354_19940</name>
</gene>
<evidence type="ECO:0000313" key="4">
    <source>
        <dbReference type="Proteomes" id="UP000650511"/>
    </source>
</evidence>
<keyword evidence="2" id="KW-0472">Membrane</keyword>
<feature type="region of interest" description="Disordered" evidence="1">
    <location>
        <begin position="72"/>
        <end position="98"/>
    </location>
</feature>
<evidence type="ECO:0000256" key="1">
    <source>
        <dbReference type="SAM" id="MobiDB-lite"/>
    </source>
</evidence>
<keyword evidence="2" id="KW-0812">Transmembrane</keyword>